<dbReference type="AlphaFoldDB" id="A0AAE3LQM9"/>
<evidence type="ECO:0000313" key="3">
    <source>
        <dbReference type="Proteomes" id="UP001209317"/>
    </source>
</evidence>
<organism evidence="2 3">
    <name type="scientific">Haoranjiania flava</name>
    <dbReference type="NCBI Taxonomy" id="1856322"/>
    <lineage>
        <taxon>Bacteria</taxon>
        <taxon>Pseudomonadati</taxon>
        <taxon>Bacteroidota</taxon>
        <taxon>Chitinophagia</taxon>
        <taxon>Chitinophagales</taxon>
        <taxon>Chitinophagaceae</taxon>
        <taxon>Haoranjiania</taxon>
    </lineage>
</organism>
<evidence type="ECO:0000256" key="1">
    <source>
        <dbReference type="ARBA" id="ARBA00022679"/>
    </source>
</evidence>
<comment type="caution">
    <text evidence="2">The sequence shown here is derived from an EMBL/GenBank/DDBJ whole genome shotgun (WGS) entry which is preliminary data.</text>
</comment>
<accession>A0AAE3LQM9</accession>
<name>A0AAE3LQM9_9BACT</name>
<keyword evidence="1" id="KW-0808">Transferase</keyword>
<dbReference type="SUPFAM" id="SSF53756">
    <property type="entry name" value="UDP-Glycosyltransferase/glycogen phosphorylase"/>
    <property type="match status" value="1"/>
</dbReference>
<dbReference type="CDD" id="cd03794">
    <property type="entry name" value="GT4_WbuB-like"/>
    <property type="match status" value="1"/>
</dbReference>
<dbReference type="EMBL" id="JAOTPL010000011">
    <property type="protein sequence ID" value="MCU7694620.1"/>
    <property type="molecule type" value="Genomic_DNA"/>
</dbReference>
<dbReference type="Proteomes" id="UP001209317">
    <property type="component" value="Unassembled WGS sequence"/>
</dbReference>
<dbReference type="GO" id="GO:0016757">
    <property type="term" value="F:glycosyltransferase activity"/>
    <property type="evidence" value="ECO:0007669"/>
    <property type="project" value="TreeGrafter"/>
</dbReference>
<dbReference type="Gene3D" id="3.40.50.2000">
    <property type="entry name" value="Glycogen Phosphorylase B"/>
    <property type="match status" value="2"/>
</dbReference>
<sequence length="406" mass="46525">MKSNKERLWIITELFYPEETSTSFILSKIANKLSDKYDVKVLCGYPTYDKNSRKPSFEISDTIDIKRIKSFAGSKDKIIHRMLRFMTLSIALCWSAMINIRKSDKVFIVTNPAPLLVLISLLKKIKRFELNVLVHDVFPENTIPAGIIKSKKSFFYKILKAIFDKAYGNASRLIVLGRDMKSILEEKLQFKSLQPEIVIVPNWGDTINIQALPKNTFIRNDENAAKKIVFQYAGNMGRVQGLLELLDIISKVNNDKICFDFIGDGAVKNDMIDFVRHNKMMHKVSFYPPYRRDEQQEVLGKCDVAIITLAKGMKGLGVPSKTYNILSAGKPVLFIGDEDSEISMLVREHEIGYTFVADDTLGLYNFFNSLTESDLLKLKLMGKKSREIAEQYYSEDKVLEKFYEIL</sequence>
<protein>
    <submittedName>
        <fullName evidence="2">Glycosyltransferase family 4 protein</fullName>
    </submittedName>
</protein>
<gene>
    <name evidence="2" type="ORF">OD355_08845</name>
</gene>
<evidence type="ECO:0000313" key="2">
    <source>
        <dbReference type="EMBL" id="MCU7694620.1"/>
    </source>
</evidence>
<dbReference type="RefSeq" id="WP_263038106.1">
    <property type="nucleotide sequence ID" value="NZ_JAOTPL010000011.1"/>
</dbReference>
<reference evidence="2" key="1">
    <citation type="submission" date="2022-10" db="EMBL/GenBank/DDBJ databases">
        <authorList>
            <person name="Kim H.S."/>
            <person name="Kim J.-S."/>
            <person name="Suh M.K."/>
            <person name="Eom M.K."/>
            <person name="Lee J.-S."/>
        </authorList>
    </citation>
    <scope>NUCLEOTIDE SEQUENCE</scope>
    <source>
        <strain evidence="2">LIP-5</strain>
    </source>
</reference>
<dbReference type="PANTHER" id="PTHR46401:SF2">
    <property type="entry name" value="GLYCOSYLTRANSFERASE WBBK-RELATED"/>
    <property type="match status" value="1"/>
</dbReference>
<dbReference type="PANTHER" id="PTHR46401">
    <property type="entry name" value="GLYCOSYLTRANSFERASE WBBK-RELATED"/>
    <property type="match status" value="1"/>
</dbReference>
<proteinExistence type="predicted"/>
<dbReference type="GO" id="GO:0009103">
    <property type="term" value="P:lipopolysaccharide biosynthetic process"/>
    <property type="evidence" value="ECO:0007669"/>
    <property type="project" value="TreeGrafter"/>
</dbReference>
<keyword evidence="3" id="KW-1185">Reference proteome</keyword>